<evidence type="ECO:0000313" key="4">
    <source>
        <dbReference type="Proteomes" id="UP001161409"/>
    </source>
</evidence>
<reference evidence="3" key="2">
    <citation type="submission" date="2023-01" db="EMBL/GenBank/DDBJ databases">
        <title>Draft genome sequence of Sneathiella chinensis strain NBRC 103408.</title>
        <authorList>
            <person name="Sun Q."/>
            <person name="Mori K."/>
        </authorList>
    </citation>
    <scope>NUCLEOTIDE SEQUENCE</scope>
    <source>
        <strain evidence="3">NBRC 103408</strain>
    </source>
</reference>
<accession>A0ABQ5U2I9</accession>
<keyword evidence="4" id="KW-1185">Reference proteome</keyword>
<proteinExistence type="predicted"/>
<dbReference type="RefSeq" id="WP_169560182.1">
    <property type="nucleotide sequence ID" value="NZ_BSNF01000006.1"/>
</dbReference>
<feature type="transmembrane region" description="Helical" evidence="2">
    <location>
        <begin position="12"/>
        <end position="30"/>
    </location>
</feature>
<evidence type="ECO:0000256" key="1">
    <source>
        <dbReference type="SAM" id="MobiDB-lite"/>
    </source>
</evidence>
<feature type="region of interest" description="Disordered" evidence="1">
    <location>
        <begin position="63"/>
        <end position="95"/>
    </location>
</feature>
<evidence type="ECO:0000313" key="3">
    <source>
        <dbReference type="EMBL" id="GLQ06119.1"/>
    </source>
</evidence>
<reference evidence="3" key="1">
    <citation type="journal article" date="2014" name="Int. J. Syst. Evol. Microbiol.">
        <title>Complete genome of a new Firmicutes species belonging to the dominant human colonic microbiota ('Ruminococcus bicirculans') reveals two chromosomes and a selective capacity to utilize plant glucans.</title>
        <authorList>
            <consortium name="NISC Comparative Sequencing Program"/>
            <person name="Wegmann U."/>
            <person name="Louis P."/>
            <person name="Goesmann A."/>
            <person name="Henrissat B."/>
            <person name="Duncan S.H."/>
            <person name="Flint H.J."/>
        </authorList>
    </citation>
    <scope>NUCLEOTIDE SEQUENCE</scope>
    <source>
        <strain evidence="3">NBRC 103408</strain>
    </source>
</reference>
<evidence type="ECO:0000256" key="2">
    <source>
        <dbReference type="SAM" id="Phobius"/>
    </source>
</evidence>
<dbReference type="Proteomes" id="UP001161409">
    <property type="component" value="Unassembled WGS sequence"/>
</dbReference>
<name>A0ABQ5U2I9_9PROT</name>
<organism evidence="3 4">
    <name type="scientific">Sneathiella chinensis</name>
    <dbReference type="NCBI Taxonomy" id="349750"/>
    <lineage>
        <taxon>Bacteria</taxon>
        <taxon>Pseudomonadati</taxon>
        <taxon>Pseudomonadota</taxon>
        <taxon>Alphaproteobacteria</taxon>
        <taxon>Sneathiellales</taxon>
        <taxon>Sneathiellaceae</taxon>
        <taxon>Sneathiella</taxon>
    </lineage>
</organism>
<keyword evidence="2" id="KW-0812">Transmembrane</keyword>
<sequence>MKRSGRKKEWSILLFSFFLLGIVPPVIIVFDKQSLFLGFPLSFLFLYGLWAVVILFMAIGARKRLPGPDQPDRANLPLFGRGERPAGRPEDATDV</sequence>
<gene>
    <name evidence="3" type="ORF">GCM10007924_13400</name>
</gene>
<comment type="caution">
    <text evidence="3">The sequence shown here is derived from an EMBL/GenBank/DDBJ whole genome shotgun (WGS) entry which is preliminary data.</text>
</comment>
<protein>
    <recommendedName>
        <fullName evidence="5">DUF3311 domain-containing protein</fullName>
    </recommendedName>
</protein>
<keyword evidence="2" id="KW-0472">Membrane</keyword>
<feature type="compositionally biased region" description="Basic and acidic residues" evidence="1">
    <location>
        <begin position="81"/>
        <end position="95"/>
    </location>
</feature>
<keyword evidence="2" id="KW-1133">Transmembrane helix</keyword>
<feature type="transmembrane region" description="Helical" evidence="2">
    <location>
        <begin position="36"/>
        <end position="59"/>
    </location>
</feature>
<dbReference type="EMBL" id="BSNF01000006">
    <property type="protein sequence ID" value="GLQ06119.1"/>
    <property type="molecule type" value="Genomic_DNA"/>
</dbReference>
<evidence type="ECO:0008006" key="5">
    <source>
        <dbReference type="Google" id="ProtNLM"/>
    </source>
</evidence>